<accession>A0AAE0GXR2</accession>
<feature type="compositionally biased region" description="Basic residues" evidence="1">
    <location>
        <begin position="683"/>
        <end position="692"/>
    </location>
</feature>
<name>A0AAE0GXR2_9CHLO</name>
<evidence type="ECO:0000313" key="3">
    <source>
        <dbReference type="Proteomes" id="UP001190700"/>
    </source>
</evidence>
<protein>
    <submittedName>
        <fullName evidence="2">Uncharacterized protein</fullName>
    </submittedName>
</protein>
<reference evidence="2 3" key="1">
    <citation type="journal article" date="2015" name="Genome Biol. Evol.">
        <title>Comparative Genomics of a Bacterivorous Green Alga Reveals Evolutionary Causalities and Consequences of Phago-Mixotrophic Mode of Nutrition.</title>
        <authorList>
            <person name="Burns J.A."/>
            <person name="Paasch A."/>
            <person name="Narechania A."/>
            <person name="Kim E."/>
        </authorList>
    </citation>
    <scope>NUCLEOTIDE SEQUENCE [LARGE SCALE GENOMIC DNA]</scope>
    <source>
        <strain evidence="2 3">PLY_AMNH</strain>
    </source>
</reference>
<feature type="region of interest" description="Disordered" evidence="1">
    <location>
        <begin position="1"/>
        <end position="203"/>
    </location>
</feature>
<evidence type="ECO:0000313" key="2">
    <source>
        <dbReference type="EMBL" id="KAK3286299.1"/>
    </source>
</evidence>
<dbReference type="Proteomes" id="UP001190700">
    <property type="component" value="Unassembled WGS sequence"/>
</dbReference>
<feature type="compositionally biased region" description="Low complexity" evidence="1">
    <location>
        <begin position="348"/>
        <end position="358"/>
    </location>
</feature>
<gene>
    <name evidence="2" type="ORF">CYMTET_6140</name>
</gene>
<organism evidence="2 3">
    <name type="scientific">Cymbomonas tetramitiformis</name>
    <dbReference type="NCBI Taxonomy" id="36881"/>
    <lineage>
        <taxon>Eukaryota</taxon>
        <taxon>Viridiplantae</taxon>
        <taxon>Chlorophyta</taxon>
        <taxon>Pyramimonadophyceae</taxon>
        <taxon>Pyramimonadales</taxon>
        <taxon>Pyramimonadaceae</taxon>
        <taxon>Cymbomonas</taxon>
    </lineage>
</organism>
<feature type="compositionally biased region" description="Low complexity" evidence="1">
    <location>
        <begin position="236"/>
        <end position="258"/>
    </location>
</feature>
<feature type="region of interest" description="Disordered" evidence="1">
    <location>
        <begin position="598"/>
        <end position="692"/>
    </location>
</feature>
<feature type="compositionally biased region" description="Low complexity" evidence="1">
    <location>
        <begin position="637"/>
        <end position="649"/>
    </location>
</feature>
<dbReference type="AlphaFoldDB" id="A0AAE0GXR2"/>
<feature type="compositionally biased region" description="Low complexity" evidence="1">
    <location>
        <begin position="91"/>
        <end position="101"/>
    </location>
</feature>
<sequence>MRLKIHKGPPSHVEGRAVATEGGEQGGGVQQPPVPPLRAQFLTPVERQPSPMDEPPQAGTRPAGSPGKADSAGSVGSQGIVGGPLPPPPASHGAPHEAPGPSSMELEDDSNGGVSRQLGAQSPELPGGGTEPPTAAGAEGIEGELGTAGPPLHPQMDPLAALVQCRQAGAEEGMQSRGPGEPEERSQEPAPLHESGVAARGDAVEVAAELGGASAMDIDLPSRAAAVEGSQRVHSARPGSPGEGAAEAGAPGSNAGNSDAESCGGSPVHIEVAKVPEPRSPGPRGVAAEPQLREEGAAGEACNAAQEHGHDHTNDDASCVQPGARLTSAQQDSRANVDDRSQPPAPLPSDATPPSATPKVRVKLGSLKKLVATSGTAVGDEGLGPLPPRPVESGDETPDAAAQGNQQAGVMGSNTAARASRVVLKVGPEASHGSGRAAAQVEEPPQGGADAGRQGLSGAARIKIKVPLNYQPGEDDSDDEMSSSSQSANTGASEGGAGIPAPRTGATTRILLRLNPSAHPPSEGDELAAASATTAMLMDGDDEMAGVTAAEMSGLPWLLHELRSWLQSDEVSDTGVPSSLAPPPAAQLLNTLKSALESAGVSTDVSVPELDLQPEPKPKPVPAAAPEAPDEEEFTLPARGGASGPAGSAEGAGRGGVGETTAAPARPKPAAKPSAPKGNVRDRLKKKLKMKR</sequence>
<evidence type="ECO:0000256" key="1">
    <source>
        <dbReference type="SAM" id="MobiDB-lite"/>
    </source>
</evidence>
<feature type="region of interest" description="Disordered" evidence="1">
    <location>
        <begin position="222"/>
        <end position="508"/>
    </location>
</feature>
<proteinExistence type="predicted"/>
<comment type="caution">
    <text evidence="2">The sequence shown here is derived from an EMBL/GenBank/DDBJ whole genome shotgun (WGS) entry which is preliminary data.</text>
</comment>
<feature type="compositionally biased region" description="Polar residues" evidence="1">
    <location>
        <begin position="403"/>
        <end position="417"/>
    </location>
</feature>
<keyword evidence="3" id="KW-1185">Reference proteome</keyword>
<dbReference type="EMBL" id="LGRX02001346">
    <property type="protein sequence ID" value="KAK3286299.1"/>
    <property type="molecule type" value="Genomic_DNA"/>
</dbReference>
<feature type="compositionally biased region" description="Low complexity" evidence="1">
    <location>
        <begin position="131"/>
        <end position="149"/>
    </location>
</feature>